<dbReference type="Gene3D" id="1.20.1250.20">
    <property type="entry name" value="MFS general substrate transporter like domains"/>
    <property type="match status" value="2"/>
</dbReference>
<dbReference type="InterPro" id="IPR011701">
    <property type="entry name" value="MFS"/>
</dbReference>
<dbReference type="GO" id="GO:0016020">
    <property type="term" value="C:membrane"/>
    <property type="evidence" value="ECO:0007669"/>
    <property type="project" value="UniProtKB-SubCell"/>
</dbReference>
<name>A0A6C0GR41_9BACT</name>
<feature type="transmembrane region" description="Helical" evidence="5">
    <location>
        <begin position="57"/>
        <end position="77"/>
    </location>
</feature>
<evidence type="ECO:0000313" key="8">
    <source>
        <dbReference type="Proteomes" id="UP000480178"/>
    </source>
</evidence>
<dbReference type="Proteomes" id="UP000480178">
    <property type="component" value="Chromosome"/>
</dbReference>
<dbReference type="GO" id="GO:0015134">
    <property type="term" value="F:hexuronate transmembrane transporter activity"/>
    <property type="evidence" value="ECO:0007669"/>
    <property type="project" value="TreeGrafter"/>
</dbReference>
<feature type="transmembrane region" description="Helical" evidence="5">
    <location>
        <begin position="397"/>
        <end position="419"/>
    </location>
</feature>
<keyword evidence="3 5" id="KW-1133">Transmembrane helix</keyword>
<sequence length="430" mass="47780">MQLENPTKIQPVHTAIGNYRWRICALLFFATTINYIDRQVLGLLKPTLEQELGWTEIQYSNIVVAFQAAYAIGFLFMGWIMDKFGTKKGFSFALIFWSITAMAHALAKSATGFGIARFGLGLGEAGNFPACIKTIAEWFPKKERSFATGIFNAGTNVGAILAPPIVAWLTLSLSWRWAFIATGAIGFLWLIVWWVMYDRPEKHSQLSKAELDYIRSDAEEPVVKTPWIKLIPHRQTWAFALGKFMTDPIWWIYLFWLPDFLNKNYGLDLKGVALPIIIIYLVSDVGSVAGGWFSSFLMKKGWDANRARKTTMLICAISVVPMVFASQVTSLWAIVALISLATSAHQGWSANLYTLTSDMFPRHAVGSVVGIGGMLGAVGGMFIAKIVGFILEYTGSYMIIFTIAGTGYLFALLVIHLLVPKLEKAKLEGV</sequence>
<evidence type="ECO:0000313" key="7">
    <source>
        <dbReference type="EMBL" id="QHT70334.1"/>
    </source>
</evidence>
<feature type="transmembrane region" description="Helical" evidence="5">
    <location>
        <begin position="237"/>
        <end position="256"/>
    </location>
</feature>
<feature type="transmembrane region" description="Helical" evidence="5">
    <location>
        <begin position="89"/>
        <end position="107"/>
    </location>
</feature>
<dbReference type="Pfam" id="PF07690">
    <property type="entry name" value="MFS_1"/>
    <property type="match status" value="1"/>
</dbReference>
<keyword evidence="8" id="KW-1185">Reference proteome</keyword>
<dbReference type="RefSeq" id="WP_162446313.1">
    <property type="nucleotide sequence ID" value="NZ_CP048222.1"/>
</dbReference>
<dbReference type="CDD" id="cd17319">
    <property type="entry name" value="MFS_ExuT_GudP_like"/>
    <property type="match status" value="1"/>
</dbReference>
<dbReference type="PIRSF" id="PIRSF002808">
    <property type="entry name" value="Hexose_phosphate_transp"/>
    <property type="match status" value="1"/>
</dbReference>
<feature type="transmembrane region" description="Helical" evidence="5">
    <location>
        <begin position="310"/>
        <end position="326"/>
    </location>
</feature>
<dbReference type="PANTHER" id="PTHR11662">
    <property type="entry name" value="SOLUTE CARRIER FAMILY 17"/>
    <property type="match status" value="1"/>
</dbReference>
<evidence type="ECO:0000256" key="5">
    <source>
        <dbReference type="SAM" id="Phobius"/>
    </source>
</evidence>
<protein>
    <submittedName>
        <fullName evidence="7">MFS transporter</fullName>
    </submittedName>
</protein>
<dbReference type="PROSITE" id="PS50850">
    <property type="entry name" value="MFS"/>
    <property type="match status" value="1"/>
</dbReference>
<feature type="transmembrane region" description="Helical" evidence="5">
    <location>
        <begin position="150"/>
        <end position="171"/>
    </location>
</feature>
<dbReference type="KEGG" id="rhoz:GXP67_28610"/>
<dbReference type="InterPro" id="IPR020846">
    <property type="entry name" value="MFS_dom"/>
</dbReference>
<dbReference type="PANTHER" id="PTHR11662:SF285">
    <property type="entry name" value="HEXURONATE TRANSPORTER"/>
    <property type="match status" value="1"/>
</dbReference>
<comment type="subcellular location">
    <subcellularLocation>
        <location evidence="1">Membrane</location>
        <topology evidence="1">Multi-pass membrane protein</topology>
    </subcellularLocation>
</comment>
<evidence type="ECO:0000256" key="3">
    <source>
        <dbReference type="ARBA" id="ARBA00022989"/>
    </source>
</evidence>
<accession>A0A6C0GR41</accession>
<evidence type="ECO:0000256" key="1">
    <source>
        <dbReference type="ARBA" id="ARBA00004141"/>
    </source>
</evidence>
<dbReference type="AlphaFoldDB" id="A0A6C0GR41"/>
<organism evidence="7 8">
    <name type="scientific">Rhodocytophaga rosea</name>
    <dbReference type="NCBI Taxonomy" id="2704465"/>
    <lineage>
        <taxon>Bacteria</taxon>
        <taxon>Pseudomonadati</taxon>
        <taxon>Bacteroidota</taxon>
        <taxon>Cytophagia</taxon>
        <taxon>Cytophagales</taxon>
        <taxon>Rhodocytophagaceae</taxon>
        <taxon>Rhodocytophaga</taxon>
    </lineage>
</organism>
<keyword evidence="4 5" id="KW-0472">Membrane</keyword>
<gene>
    <name evidence="7" type="ORF">GXP67_28610</name>
</gene>
<evidence type="ECO:0000256" key="4">
    <source>
        <dbReference type="ARBA" id="ARBA00023136"/>
    </source>
</evidence>
<keyword evidence="2 5" id="KW-0812">Transmembrane</keyword>
<evidence type="ECO:0000259" key="6">
    <source>
        <dbReference type="PROSITE" id="PS50850"/>
    </source>
</evidence>
<dbReference type="EMBL" id="CP048222">
    <property type="protein sequence ID" value="QHT70334.1"/>
    <property type="molecule type" value="Genomic_DNA"/>
</dbReference>
<dbReference type="InterPro" id="IPR050382">
    <property type="entry name" value="MFS_Na/Anion_cotransporter"/>
</dbReference>
<feature type="domain" description="Major facilitator superfamily (MFS) profile" evidence="6">
    <location>
        <begin position="23"/>
        <end position="423"/>
    </location>
</feature>
<reference evidence="7 8" key="1">
    <citation type="submission" date="2020-01" db="EMBL/GenBank/DDBJ databases">
        <authorList>
            <person name="Kim M.K."/>
        </authorList>
    </citation>
    <scope>NUCLEOTIDE SEQUENCE [LARGE SCALE GENOMIC DNA]</scope>
    <source>
        <strain evidence="7 8">172606-1</strain>
    </source>
</reference>
<feature type="transmembrane region" description="Helical" evidence="5">
    <location>
        <begin position="177"/>
        <end position="197"/>
    </location>
</feature>
<feature type="transmembrane region" description="Helical" evidence="5">
    <location>
        <begin position="365"/>
        <end position="391"/>
    </location>
</feature>
<dbReference type="InterPro" id="IPR036259">
    <property type="entry name" value="MFS_trans_sf"/>
</dbReference>
<dbReference type="SUPFAM" id="SSF103473">
    <property type="entry name" value="MFS general substrate transporter"/>
    <property type="match status" value="1"/>
</dbReference>
<proteinExistence type="predicted"/>
<dbReference type="InterPro" id="IPR000849">
    <property type="entry name" value="Sugar_P_transporter"/>
</dbReference>
<evidence type="ECO:0000256" key="2">
    <source>
        <dbReference type="ARBA" id="ARBA00022692"/>
    </source>
</evidence>
<feature type="transmembrane region" description="Helical" evidence="5">
    <location>
        <begin position="276"/>
        <end position="298"/>
    </location>
</feature>